<comment type="caution">
    <text evidence="5">The sequence shown here is derived from an EMBL/GenBank/DDBJ whole genome shotgun (WGS) entry which is preliminary data.</text>
</comment>
<evidence type="ECO:0000256" key="3">
    <source>
        <dbReference type="SAM" id="Coils"/>
    </source>
</evidence>
<evidence type="ECO:0000256" key="2">
    <source>
        <dbReference type="ARBA" id="ARBA00023054"/>
    </source>
</evidence>
<evidence type="ECO:0000256" key="4">
    <source>
        <dbReference type="SAM" id="Phobius"/>
    </source>
</evidence>
<proteinExistence type="predicted"/>
<keyword evidence="4" id="KW-0472">Membrane</keyword>
<keyword evidence="4" id="KW-1133">Transmembrane helix</keyword>
<evidence type="ECO:0000313" key="5">
    <source>
        <dbReference type="EMBL" id="MBM3223269.1"/>
    </source>
</evidence>
<dbReference type="SUPFAM" id="SSF111369">
    <property type="entry name" value="HlyD-like secretion proteins"/>
    <property type="match status" value="1"/>
</dbReference>
<feature type="transmembrane region" description="Helical" evidence="4">
    <location>
        <begin position="23"/>
        <end position="43"/>
    </location>
</feature>
<gene>
    <name evidence="5" type="ORF">FJZ47_05635</name>
</gene>
<dbReference type="Gene3D" id="2.40.50.100">
    <property type="match status" value="2"/>
</dbReference>
<comment type="subcellular location">
    <subcellularLocation>
        <location evidence="1">Cell envelope</location>
    </subcellularLocation>
</comment>
<feature type="coiled-coil region" evidence="3">
    <location>
        <begin position="170"/>
        <end position="310"/>
    </location>
</feature>
<protein>
    <submittedName>
        <fullName evidence="5">HlyD family secretion protein</fullName>
    </submittedName>
</protein>
<dbReference type="GO" id="GO:0030313">
    <property type="term" value="C:cell envelope"/>
    <property type="evidence" value="ECO:0007669"/>
    <property type="project" value="UniProtKB-SubCell"/>
</dbReference>
<dbReference type="AlphaFoldDB" id="A0A937W0L0"/>
<feature type="coiled-coil region" evidence="3">
    <location>
        <begin position="106"/>
        <end position="133"/>
    </location>
</feature>
<dbReference type="Proteomes" id="UP000712673">
    <property type="component" value="Unassembled WGS sequence"/>
</dbReference>
<dbReference type="EMBL" id="VGLS01000119">
    <property type="protein sequence ID" value="MBM3223269.1"/>
    <property type="molecule type" value="Genomic_DNA"/>
</dbReference>
<dbReference type="InterPro" id="IPR050465">
    <property type="entry name" value="UPF0194_transport"/>
</dbReference>
<organism evidence="5 6">
    <name type="scientific">Tectimicrobiota bacterium</name>
    <dbReference type="NCBI Taxonomy" id="2528274"/>
    <lineage>
        <taxon>Bacteria</taxon>
        <taxon>Pseudomonadati</taxon>
        <taxon>Nitrospinota/Tectimicrobiota group</taxon>
        <taxon>Candidatus Tectimicrobiota</taxon>
    </lineage>
</organism>
<accession>A0A937W0L0</accession>
<name>A0A937W0L0_UNCTE</name>
<keyword evidence="2 3" id="KW-0175">Coiled coil</keyword>
<sequence length="459" mass="51734">MAEEARRRTAPAGLIRRAVGRPYLLMAAIVLVLGAIWFTRLALQEFLLLDRLVNVYTNDAQIKMDAYPIKAGVTAEVQDVLVKEGERVEKEQVLARLVPDDLQAEMRRTEAVAEGIQQQMDELRLELPLALQQARNEVAKAQAVLETRQMGSRRAEVLLDVQRDRIGRMVREHDASLEAARANLREQEAAVRDAEANLQRMRSLASEGIVSQDRMDAAQTAAERARARLSATQEQVRQAREHYPGGDSPQMIRVHEKDMQRQQAEVKEQRTALEAARTNLQMVELREQRLKVLEARYKEAMAQVETARLRLAKTVIRSPVAGIVGQRNIEPGGLVRGDAANPPLFIIHDPQNRWVEANVWESDISRVRVGRRVEIWIDAFKTSTLGRGEPFRGQVVRMNPTTSSEISGLPPERFFTRREQKIPVKISLESPDPGWRAGMLAEVLIMVGEGAAAQEPRTK</sequence>
<dbReference type="PRINTS" id="PR01490">
    <property type="entry name" value="RTXTOXIND"/>
</dbReference>
<evidence type="ECO:0000256" key="1">
    <source>
        <dbReference type="ARBA" id="ARBA00004196"/>
    </source>
</evidence>
<dbReference type="Gene3D" id="1.10.287.470">
    <property type="entry name" value="Helix hairpin bin"/>
    <property type="match status" value="1"/>
</dbReference>
<keyword evidence="4" id="KW-0812">Transmembrane</keyword>
<evidence type="ECO:0000313" key="6">
    <source>
        <dbReference type="Proteomes" id="UP000712673"/>
    </source>
</evidence>
<dbReference type="PANTHER" id="PTHR32347">
    <property type="entry name" value="EFFLUX SYSTEM COMPONENT YKNX-RELATED"/>
    <property type="match status" value="1"/>
</dbReference>
<dbReference type="Gene3D" id="2.40.30.170">
    <property type="match status" value="1"/>
</dbReference>
<reference evidence="5" key="1">
    <citation type="submission" date="2019-03" db="EMBL/GenBank/DDBJ databases">
        <title>Lake Tanganyika Metagenome-Assembled Genomes (MAGs).</title>
        <authorList>
            <person name="Tran P."/>
        </authorList>
    </citation>
    <scope>NUCLEOTIDE SEQUENCE</scope>
    <source>
        <strain evidence="5">K_DeepCast_65m_m2_066</strain>
    </source>
</reference>